<reference evidence="1 2" key="1">
    <citation type="submission" date="2019-06" db="EMBL/GenBank/DDBJ databases">
        <title>Genome of Acinetobacter radioresistens APH1, a phenol degrading strain.</title>
        <authorList>
            <person name="Liu Y."/>
        </authorList>
    </citation>
    <scope>NUCLEOTIDE SEQUENCE [LARGE SCALE GENOMIC DNA]</scope>
    <source>
        <strain evidence="1 2">APH1</strain>
    </source>
</reference>
<proteinExistence type="predicted"/>
<dbReference type="Pfam" id="PF06821">
    <property type="entry name" value="Ser_hydrolase"/>
    <property type="match status" value="1"/>
</dbReference>
<keyword evidence="1" id="KW-0378">Hydrolase</keyword>
<protein>
    <submittedName>
        <fullName evidence="1">Alpha/beta hydrolase</fullName>
    </submittedName>
</protein>
<dbReference type="PANTHER" id="PTHR15394:SF3">
    <property type="entry name" value="SERINE HYDROLASE RBBP9"/>
    <property type="match status" value="1"/>
</dbReference>
<dbReference type="InterPro" id="IPR010662">
    <property type="entry name" value="RBBP9/YdeN"/>
</dbReference>
<dbReference type="GO" id="GO:0016787">
    <property type="term" value="F:hydrolase activity"/>
    <property type="evidence" value="ECO:0007669"/>
    <property type="project" value="UniProtKB-KW"/>
</dbReference>
<evidence type="ECO:0000313" key="2">
    <source>
        <dbReference type="Proteomes" id="UP000314285"/>
    </source>
</evidence>
<dbReference type="PANTHER" id="PTHR15394">
    <property type="entry name" value="SERINE HYDROLASE RBBP9"/>
    <property type="match status" value="1"/>
</dbReference>
<dbReference type="Gene3D" id="3.40.50.1820">
    <property type="entry name" value="alpha/beta hydrolase"/>
    <property type="match status" value="1"/>
</dbReference>
<dbReference type="InterPro" id="IPR029058">
    <property type="entry name" value="AB_hydrolase_fold"/>
</dbReference>
<comment type="caution">
    <text evidence="1">The sequence shown here is derived from an EMBL/GenBank/DDBJ whole genome shotgun (WGS) entry which is preliminary data.</text>
</comment>
<dbReference type="EMBL" id="VFBM01000003">
    <property type="protein sequence ID" value="TNX93052.1"/>
    <property type="molecule type" value="Genomic_DNA"/>
</dbReference>
<dbReference type="AlphaFoldDB" id="A0A8H2K408"/>
<name>A0A8H2K408_ACIRA</name>
<dbReference type="RefSeq" id="WP_005406538.1">
    <property type="nucleotide sequence ID" value="NZ_BKVS01000045.1"/>
</dbReference>
<accession>A0A8H2K408</accession>
<organism evidence="1 2">
    <name type="scientific">Acinetobacter radioresistens</name>
    <dbReference type="NCBI Taxonomy" id="40216"/>
    <lineage>
        <taxon>Bacteria</taxon>
        <taxon>Pseudomonadati</taxon>
        <taxon>Pseudomonadota</taxon>
        <taxon>Gammaproteobacteria</taxon>
        <taxon>Moraxellales</taxon>
        <taxon>Moraxellaceae</taxon>
        <taxon>Acinetobacter</taxon>
    </lineage>
</organism>
<evidence type="ECO:0000313" key="1">
    <source>
        <dbReference type="EMBL" id="TNX93052.1"/>
    </source>
</evidence>
<dbReference type="Proteomes" id="UP000314285">
    <property type="component" value="Unassembled WGS sequence"/>
</dbReference>
<sequence>MSSIHTVIVPGVGGSEYEHWQSWLQRQLRSCSRVQQTDWNMPILQEWIAQFVKTVSLHQESLQIVAHSFGCLTSIAALAEYPELAHRIKNLVLVAPANPERFGEAGFARNSQYNYAEYFQNLKIRVPAQLIISDNDPWFKLEDAQFFANAWNLKPVSLGKVGHINVASGFGPFPEIFDFLIAEKNSLNINITDNTELFFRFAI</sequence>
<dbReference type="SUPFAM" id="SSF53474">
    <property type="entry name" value="alpha/beta-Hydrolases"/>
    <property type="match status" value="1"/>
</dbReference>
<gene>
    <name evidence="1" type="ORF">FHY67_05690</name>
</gene>